<name>A0ABY2UGS7_9GAMM</name>
<evidence type="ECO:0000313" key="2">
    <source>
        <dbReference type="EMBL" id="TLM76970.1"/>
    </source>
</evidence>
<dbReference type="EMBL" id="VANI01000011">
    <property type="protein sequence ID" value="TLM76970.1"/>
    <property type="molecule type" value="Genomic_DNA"/>
</dbReference>
<dbReference type="InterPro" id="IPR043519">
    <property type="entry name" value="NT_sf"/>
</dbReference>
<comment type="caution">
    <text evidence="2">The sequence shown here is derived from an EMBL/GenBank/DDBJ whole genome shotgun (WGS) entry which is preliminary data.</text>
</comment>
<dbReference type="RefSeq" id="WP_138235878.1">
    <property type="nucleotide sequence ID" value="NZ_CP185860.1"/>
</dbReference>
<proteinExistence type="predicted"/>
<gene>
    <name evidence="2" type="ORF">FDY93_11445</name>
</gene>
<sequence length="145" mass="16692">MKDSANMTTGTGDRQHEYLEQIRRFLSQQDGLAAAWLYGSRARGEYRDDSDIDIAVALNNFEKTYSERRLLPEIMAQDLTAQLGHPVQVVDISLAPIPLAINILEDGHPVLIKDELRYCRETNRIYGLWNDHCWHKAETHKEKQA</sequence>
<keyword evidence="3" id="KW-1185">Reference proteome</keyword>
<dbReference type="NCBIfam" id="NF047752">
    <property type="entry name" value="MntA_antitoxin"/>
    <property type="match status" value="1"/>
</dbReference>
<dbReference type="InterPro" id="IPR041633">
    <property type="entry name" value="Polbeta"/>
</dbReference>
<dbReference type="CDD" id="cd05403">
    <property type="entry name" value="NT_KNTase_like"/>
    <property type="match status" value="1"/>
</dbReference>
<reference evidence="2 3" key="1">
    <citation type="submission" date="2019-05" db="EMBL/GenBank/DDBJ databases">
        <title>Microbulbifer harenosus sp. nov., an alginate-degrading bacterium isolated from coastal sand.</title>
        <authorList>
            <person name="Huang H."/>
            <person name="Mo K."/>
            <person name="Bao S."/>
        </authorList>
    </citation>
    <scope>NUCLEOTIDE SEQUENCE [LARGE SCALE GENOMIC DNA]</scope>
    <source>
        <strain evidence="2 3">HB161719</strain>
    </source>
</reference>
<dbReference type="Pfam" id="PF18765">
    <property type="entry name" value="Polbeta"/>
    <property type="match status" value="1"/>
</dbReference>
<accession>A0ABY2UGS7</accession>
<evidence type="ECO:0000313" key="3">
    <source>
        <dbReference type="Proteomes" id="UP000306791"/>
    </source>
</evidence>
<dbReference type="Gene3D" id="3.30.460.10">
    <property type="entry name" value="Beta Polymerase, domain 2"/>
    <property type="match status" value="1"/>
</dbReference>
<dbReference type="InterPro" id="IPR052930">
    <property type="entry name" value="TA_antitoxin_MntA"/>
</dbReference>
<organism evidence="2 3">
    <name type="scientific">Microbulbifer harenosus</name>
    <dbReference type="NCBI Taxonomy" id="2576840"/>
    <lineage>
        <taxon>Bacteria</taxon>
        <taxon>Pseudomonadati</taxon>
        <taxon>Pseudomonadota</taxon>
        <taxon>Gammaproteobacteria</taxon>
        <taxon>Cellvibrionales</taxon>
        <taxon>Microbulbiferaceae</taxon>
        <taxon>Microbulbifer</taxon>
    </lineage>
</organism>
<evidence type="ECO:0000259" key="1">
    <source>
        <dbReference type="Pfam" id="PF18765"/>
    </source>
</evidence>
<dbReference type="SUPFAM" id="SSF81301">
    <property type="entry name" value="Nucleotidyltransferase"/>
    <property type="match status" value="1"/>
</dbReference>
<dbReference type="PANTHER" id="PTHR43852">
    <property type="entry name" value="NUCLEOTIDYLTRANSFERASE"/>
    <property type="match status" value="1"/>
</dbReference>
<protein>
    <submittedName>
        <fullName evidence="2">Nucleotidyltransferase domain-containing protein</fullName>
    </submittedName>
</protein>
<dbReference type="PANTHER" id="PTHR43852:SF3">
    <property type="entry name" value="NUCLEOTIDYLTRANSFERASE"/>
    <property type="match status" value="1"/>
</dbReference>
<feature type="domain" description="Polymerase beta nucleotidyltransferase" evidence="1">
    <location>
        <begin position="20"/>
        <end position="115"/>
    </location>
</feature>
<dbReference type="Proteomes" id="UP000306791">
    <property type="component" value="Unassembled WGS sequence"/>
</dbReference>